<feature type="non-terminal residue" evidence="1">
    <location>
        <position position="1"/>
    </location>
</feature>
<keyword evidence="2" id="KW-1185">Reference proteome</keyword>
<comment type="caution">
    <text evidence="1">The sequence shown here is derived from an EMBL/GenBank/DDBJ whole genome shotgun (WGS) entry which is preliminary data.</text>
</comment>
<protein>
    <submittedName>
        <fullName evidence="1">Uncharacterized protein</fullName>
    </submittedName>
</protein>
<dbReference type="EMBL" id="LXQA010024365">
    <property type="protein sequence ID" value="MCH93191.1"/>
    <property type="molecule type" value="Genomic_DNA"/>
</dbReference>
<accession>A0A392N0B1</accession>
<name>A0A392N0B1_9FABA</name>
<evidence type="ECO:0000313" key="1">
    <source>
        <dbReference type="EMBL" id="MCH93191.1"/>
    </source>
</evidence>
<dbReference type="Proteomes" id="UP000265520">
    <property type="component" value="Unassembled WGS sequence"/>
</dbReference>
<proteinExistence type="predicted"/>
<sequence length="69" mass="7614">IIETNSPAQDVLSGCGINAKIEGVKRVTDGLLANLKRRNRVRRKIDFGFDDDVGEKAEKIAKTANFKVI</sequence>
<evidence type="ECO:0000313" key="2">
    <source>
        <dbReference type="Proteomes" id="UP000265520"/>
    </source>
</evidence>
<organism evidence="1 2">
    <name type="scientific">Trifolium medium</name>
    <dbReference type="NCBI Taxonomy" id="97028"/>
    <lineage>
        <taxon>Eukaryota</taxon>
        <taxon>Viridiplantae</taxon>
        <taxon>Streptophyta</taxon>
        <taxon>Embryophyta</taxon>
        <taxon>Tracheophyta</taxon>
        <taxon>Spermatophyta</taxon>
        <taxon>Magnoliopsida</taxon>
        <taxon>eudicotyledons</taxon>
        <taxon>Gunneridae</taxon>
        <taxon>Pentapetalae</taxon>
        <taxon>rosids</taxon>
        <taxon>fabids</taxon>
        <taxon>Fabales</taxon>
        <taxon>Fabaceae</taxon>
        <taxon>Papilionoideae</taxon>
        <taxon>50 kb inversion clade</taxon>
        <taxon>NPAAA clade</taxon>
        <taxon>Hologalegina</taxon>
        <taxon>IRL clade</taxon>
        <taxon>Trifolieae</taxon>
        <taxon>Trifolium</taxon>
    </lineage>
</organism>
<reference evidence="1 2" key="1">
    <citation type="journal article" date="2018" name="Front. Plant Sci.">
        <title>Red Clover (Trifolium pratense) and Zigzag Clover (T. medium) - A Picture of Genomic Similarities and Differences.</title>
        <authorList>
            <person name="Dluhosova J."/>
            <person name="Istvanek J."/>
            <person name="Nedelnik J."/>
            <person name="Repkova J."/>
        </authorList>
    </citation>
    <scope>NUCLEOTIDE SEQUENCE [LARGE SCALE GENOMIC DNA]</scope>
    <source>
        <strain evidence="2">cv. 10/8</strain>
        <tissue evidence="1">Leaf</tissue>
    </source>
</reference>
<dbReference type="AlphaFoldDB" id="A0A392N0B1"/>